<dbReference type="AlphaFoldDB" id="A0A7X4H2J2"/>
<name>A0A7X4H2J2_9BURK</name>
<dbReference type="RefSeq" id="WP_161050357.1">
    <property type="nucleotide sequence ID" value="NZ_WWCR01000011.1"/>
</dbReference>
<protein>
    <submittedName>
        <fullName evidence="1">Uncharacterized protein</fullName>
    </submittedName>
</protein>
<evidence type="ECO:0000313" key="1">
    <source>
        <dbReference type="EMBL" id="MYM73079.1"/>
    </source>
</evidence>
<reference evidence="1 2" key="1">
    <citation type="submission" date="2019-12" db="EMBL/GenBank/DDBJ databases">
        <title>Novel species isolated from a subtropical stream in China.</title>
        <authorList>
            <person name="Lu H."/>
        </authorList>
    </citation>
    <scope>NUCLEOTIDE SEQUENCE [LARGE SCALE GENOMIC DNA]</scope>
    <source>
        <strain evidence="1 2">FT134W</strain>
    </source>
</reference>
<dbReference type="EMBL" id="WWCR01000011">
    <property type="protein sequence ID" value="MYM73079.1"/>
    <property type="molecule type" value="Genomic_DNA"/>
</dbReference>
<dbReference type="Proteomes" id="UP000469734">
    <property type="component" value="Unassembled WGS sequence"/>
</dbReference>
<gene>
    <name evidence="1" type="ORF">GTP56_12860</name>
</gene>
<proteinExistence type="predicted"/>
<accession>A0A7X4H2J2</accession>
<comment type="caution">
    <text evidence="1">The sequence shown here is derived from an EMBL/GenBank/DDBJ whole genome shotgun (WGS) entry which is preliminary data.</text>
</comment>
<evidence type="ECO:0000313" key="2">
    <source>
        <dbReference type="Proteomes" id="UP000469734"/>
    </source>
</evidence>
<sequence>MTRKDFCLVAHILPVRQRAFHAPASPPPQATALRVVNRQDDRAAAIIDEGIRYLLFRGSNAAVDFLCEQGISLRIIGRVLFRPHLRRARG</sequence>
<organism evidence="1 2">
    <name type="scientific">Duganella margarita</name>
    <dbReference type="NCBI Taxonomy" id="2692170"/>
    <lineage>
        <taxon>Bacteria</taxon>
        <taxon>Pseudomonadati</taxon>
        <taxon>Pseudomonadota</taxon>
        <taxon>Betaproteobacteria</taxon>
        <taxon>Burkholderiales</taxon>
        <taxon>Oxalobacteraceae</taxon>
        <taxon>Telluria group</taxon>
        <taxon>Duganella</taxon>
    </lineage>
</organism>